<evidence type="ECO:0000313" key="4">
    <source>
        <dbReference type="WBParaSite" id="maker-uti_cns_0046218-snap-gene-0.8-mRNA-1"/>
    </source>
</evidence>
<sequence length="391" mass="44402">MSGRSLPEQCSKSGPAFCAWQFPNVSMSAATDAKTHSQRWSVHPGFLDPFHVVYQCVKRLKAATYVNVKYASKLRPVEVREQPPDKTQLCLGLQIYLTKIVPDEKVNYDVKEHIKNGSSENVTAVIRKYACLEHVLLFLLKYLKERGPLMKFKYNSTSLLNEVTANPRYMVSTFLTTLCEFELDFHAAVVLGDYLNFVLYVAYAHDLFWMKELLSEIWAPLLIDFINVGDRVADNLTDAQKTGKQRLMMQRMIDTLPWEKLKSQENIKITVNPQIHDSYLKRKAAEAASLMQRLTTKPVHQTTLLTGGGGITKLLGSLDTKGPEILGDDPAAIAAREAEELEKKKREEEAVKRKAMEDENRDYSSDYGYSQDFLEKHAPHGMCKPGFDNTL</sequence>
<evidence type="ECO:0000313" key="3">
    <source>
        <dbReference type="WBParaSite" id="maker-uti_cns_0001232-snap-gene-0.3-mRNA-1"/>
    </source>
</evidence>
<dbReference type="Proteomes" id="UP000095280">
    <property type="component" value="Unplaced"/>
</dbReference>
<protein>
    <submittedName>
        <fullName evidence="3 4">MIF4G domain-containing protein</fullName>
    </submittedName>
</protein>
<dbReference type="WBParaSite" id="maker-uti_cns_0046218-snap-gene-0.8-mRNA-1">
    <property type="protein sequence ID" value="maker-uti_cns_0046218-snap-gene-0.8-mRNA-1"/>
    <property type="gene ID" value="maker-uti_cns_0046218-snap-gene-0.8"/>
</dbReference>
<name>A0A1I8GAY8_9PLAT</name>
<proteinExistence type="predicted"/>
<organism evidence="2 3">
    <name type="scientific">Macrostomum lignano</name>
    <dbReference type="NCBI Taxonomy" id="282301"/>
    <lineage>
        <taxon>Eukaryota</taxon>
        <taxon>Metazoa</taxon>
        <taxon>Spiralia</taxon>
        <taxon>Lophotrochozoa</taxon>
        <taxon>Platyhelminthes</taxon>
        <taxon>Rhabditophora</taxon>
        <taxon>Macrostomorpha</taxon>
        <taxon>Macrostomida</taxon>
        <taxon>Macrostomidae</taxon>
        <taxon>Macrostomum</taxon>
    </lineage>
</organism>
<evidence type="ECO:0000313" key="2">
    <source>
        <dbReference type="Proteomes" id="UP000095280"/>
    </source>
</evidence>
<reference evidence="3 4" key="1">
    <citation type="submission" date="2016-11" db="UniProtKB">
        <authorList>
            <consortium name="WormBaseParasite"/>
        </authorList>
    </citation>
    <scope>IDENTIFICATION</scope>
</reference>
<dbReference type="OrthoDB" id="6229385at2759"/>
<dbReference type="WBParaSite" id="maker-uti_cns_0001232-snap-gene-0.3-mRNA-1">
    <property type="protein sequence ID" value="maker-uti_cns_0001232-snap-gene-0.3-mRNA-1"/>
    <property type="gene ID" value="maker-uti_cns_0001232-snap-gene-0.3"/>
</dbReference>
<keyword evidence="2" id="KW-1185">Reference proteome</keyword>
<evidence type="ECO:0000256" key="1">
    <source>
        <dbReference type="SAM" id="MobiDB-lite"/>
    </source>
</evidence>
<feature type="compositionally biased region" description="Basic and acidic residues" evidence="1">
    <location>
        <begin position="340"/>
        <end position="364"/>
    </location>
</feature>
<dbReference type="AlphaFoldDB" id="A0A1I8GAY8"/>
<feature type="region of interest" description="Disordered" evidence="1">
    <location>
        <begin position="340"/>
        <end position="367"/>
    </location>
</feature>
<accession>A0A1I8GAY8</accession>